<evidence type="ECO:0000256" key="4">
    <source>
        <dbReference type="ARBA" id="ARBA00022807"/>
    </source>
</evidence>
<evidence type="ECO:0000313" key="8">
    <source>
        <dbReference type="Proteomes" id="UP001626550"/>
    </source>
</evidence>
<comment type="catalytic activity">
    <reaction evidence="5">
        <text>Thiol-dependent hydrolysis of ester, thioester, amide, peptide and isopeptide bonds formed by the C-terminal Gly of ubiquitin (a 76-residue protein attached to proteins as an intracellular targeting signal).</text>
        <dbReference type="EC" id="3.4.19.12"/>
    </reaction>
</comment>
<dbReference type="EMBL" id="JBJKFK010001818">
    <property type="protein sequence ID" value="KAL3312169.1"/>
    <property type="molecule type" value="Genomic_DNA"/>
</dbReference>
<dbReference type="Proteomes" id="UP001626550">
    <property type="component" value="Unassembled WGS sequence"/>
</dbReference>
<accession>A0ABD2PXT9</accession>
<organism evidence="7 8">
    <name type="scientific">Cichlidogyrus casuarinus</name>
    <dbReference type="NCBI Taxonomy" id="1844966"/>
    <lineage>
        <taxon>Eukaryota</taxon>
        <taxon>Metazoa</taxon>
        <taxon>Spiralia</taxon>
        <taxon>Lophotrochozoa</taxon>
        <taxon>Platyhelminthes</taxon>
        <taxon>Monogenea</taxon>
        <taxon>Monopisthocotylea</taxon>
        <taxon>Dactylogyridea</taxon>
        <taxon>Ancyrocephalidae</taxon>
        <taxon>Cichlidogyrus</taxon>
    </lineage>
</organism>
<protein>
    <recommendedName>
        <fullName evidence="5">Ubiquitin carboxyl-terminal hydrolase MINDY</fullName>
        <ecNumber evidence="5">3.4.19.12</ecNumber>
    </recommendedName>
</protein>
<dbReference type="InterPro" id="IPR039785">
    <property type="entry name" value="MINY3/4"/>
</dbReference>
<dbReference type="PANTHER" id="PTHR12473">
    <property type="entry name" value="UBIQUITIN CARBOXYL-TERMINAL HYDROLASE MINDY-4-RELATED"/>
    <property type="match status" value="1"/>
</dbReference>
<dbReference type="GO" id="GO:0004843">
    <property type="term" value="F:cysteine-type deubiquitinase activity"/>
    <property type="evidence" value="ECO:0007669"/>
    <property type="project" value="UniProtKB-UniRule"/>
</dbReference>
<gene>
    <name evidence="7" type="ORF">Ciccas_009242</name>
</gene>
<sequence>MKKLIILSNMKTNIFSSMFCESKGISKVRRGAMIEQINQILWGSENPQIKPELFKRWCQAEYGEDLYGIIISLAPDFTHEYAVLSFLYSVLATCKSFNDMLQISLDTGTLIDPTFGHSGQCLLNLLITGCMTPEVINGDFNLGGFIIRGITSQPDIGFLSIIEATMHCEVGWFLKNPAFPIWVIGSESHYTVLASTCRELVRKDEASSSQKASLTKAEIEFTSMCPAGDESGFFAIDRLPELLQKLNIVLSDTEYEDVKRELDPEELGLVLRNVFLNKFYPAEMAERRTVKIKFPLYHFNSLPLSNPEGRVNAIHGNAELVDPEEELQNPSLTAPNSEVTDMLRCLRTKWPTIRIQWNLENRSKYPSLH</sequence>
<evidence type="ECO:0000256" key="3">
    <source>
        <dbReference type="ARBA" id="ARBA00022801"/>
    </source>
</evidence>
<feature type="domain" description="Deubiquitinating enzyme MINDY-3/4 conserved" evidence="6">
    <location>
        <begin position="3"/>
        <end position="252"/>
    </location>
</feature>
<keyword evidence="5" id="KW-0833">Ubl conjugation pathway</keyword>
<dbReference type="Pfam" id="PF13898">
    <property type="entry name" value="MINDY-3_4_CD"/>
    <property type="match status" value="1"/>
</dbReference>
<dbReference type="AlphaFoldDB" id="A0ABD2PXT9"/>
<dbReference type="PANTHER" id="PTHR12473:SF17">
    <property type="entry name" value="UBIQUITIN CARBOXYL-TERMINAL HYDROLASE MINDY-3"/>
    <property type="match status" value="1"/>
</dbReference>
<keyword evidence="8" id="KW-1185">Reference proteome</keyword>
<evidence type="ECO:0000259" key="6">
    <source>
        <dbReference type="SMART" id="SM01174"/>
    </source>
</evidence>
<comment type="caution">
    <text evidence="7">The sequence shown here is derived from an EMBL/GenBank/DDBJ whole genome shotgun (WGS) entry which is preliminary data.</text>
</comment>
<dbReference type="GO" id="GO:0006508">
    <property type="term" value="P:proteolysis"/>
    <property type="evidence" value="ECO:0007669"/>
    <property type="project" value="UniProtKB-KW"/>
</dbReference>
<dbReference type="GO" id="GO:1990380">
    <property type="term" value="F:K48-linked deubiquitinase activity"/>
    <property type="evidence" value="ECO:0007669"/>
    <property type="project" value="UniProtKB-UniRule"/>
</dbReference>
<dbReference type="InterPro" id="IPR025257">
    <property type="entry name" value="MINDY-3/4_CD"/>
</dbReference>
<keyword evidence="4 5" id="KW-0788">Thiol protease</keyword>
<comment type="similarity">
    <text evidence="1 5">Belongs to the MINDY deubiquitinase family. FAM188 subfamily.</text>
</comment>
<dbReference type="SMART" id="SM01174">
    <property type="entry name" value="DUF4205"/>
    <property type="match status" value="1"/>
</dbReference>
<proteinExistence type="inferred from homology"/>
<dbReference type="EC" id="3.4.19.12" evidence="5"/>
<comment type="function">
    <text evidence="5">Hydrolase that can remove 'Lys-48'-linked conjugated ubiquitin from proteins.</text>
</comment>
<reference evidence="7 8" key="1">
    <citation type="submission" date="2024-11" db="EMBL/GenBank/DDBJ databases">
        <title>Adaptive evolution of stress response genes in parasites aligns with host niche diversity.</title>
        <authorList>
            <person name="Hahn C."/>
            <person name="Resl P."/>
        </authorList>
    </citation>
    <scope>NUCLEOTIDE SEQUENCE [LARGE SCALE GENOMIC DNA]</scope>
    <source>
        <strain evidence="7">EGGRZ-B1_66</strain>
        <tissue evidence="7">Body</tissue>
    </source>
</reference>
<evidence type="ECO:0000313" key="7">
    <source>
        <dbReference type="EMBL" id="KAL3312169.1"/>
    </source>
</evidence>
<name>A0ABD2PXT9_9PLAT</name>
<evidence type="ECO:0000256" key="2">
    <source>
        <dbReference type="ARBA" id="ARBA00022670"/>
    </source>
</evidence>
<evidence type="ECO:0000256" key="5">
    <source>
        <dbReference type="RuleBase" id="RU367088"/>
    </source>
</evidence>
<keyword evidence="3 5" id="KW-0378">Hydrolase</keyword>
<keyword evidence="2 5" id="KW-0645">Protease</keyword>
<evidence type="ECO:0000256" key="1">
    <source>
        <dbReference type="ARBA" id="ARBA00011074"/>
    </source>
</evidence>